<reference evidence="2" key="1">
    <citation type="journal article" date="2016" name="Nat. Biotechnol.">
        <title>Sequencing wild and cultivated cassava and related species reveals extensive interspecific hybridization and genetic diversity.</title>
        <authorList>
            <person name="Bredeson J.V."/>
            <person name="Lyons J.B."/>
            <person name="Prochnik S.E."/>
            <person name="Wu G.A."/>
            <person name="Ha C.M."/>
            <person name="Edsinger-Gonzales E."/>
            <person name="Grimwood J."/>
            <person name="Schmutz J."/>
            <person name="Rabbi I.Y."/>
            <person name="Egesi C."/>
            <person name="Nauluvula P."/>
            <person name="Lebot V."/>
            <person name="Ndunguru J."/>
            <person name="Mkamilo G."/>
            <person name="Bart R.S."/>
            <person name="Setter T.L."/>
            <person name="Gleadow R.M."/>
            <person name="Kulakow P."/>
            <person name="Ferguson M.E."/>
            <person name="Rounsley S."/>
            <person name="Rokhsar D.S."/>
        </authorList>
    </citation>
    <scope>NUCLEOTIDE SEQUENCE [LARGE SCALE GENOMIC DNA]</scope>
    <source>
        <strain evidence="2">cv. AM560-2</strain>
    </source>
</reference>
<gene>
    <name evidence="1" type="ORF">MANES_15G185366v8</name>
</gene>
<name>A0ACB7GD85_MANES</name>
<keyword evidence="2" id="KW-1185">Reference proteome</keyword>
<organism evidence="1 2">
    <name type="scientific">Manihot esculenta</name>
    <name type="common">Cassava</name>
    <name type="synonym">Jatropha manihot</name>
    <dbReference type="NCBI Taxonomy" id="3983"/>
    <lineage>
        <taxon>Eukaryota</taxon>
        <taxon>Viridiplantae</taxon>
        <taxon>Streptophyta</taxon>
        <taxon>Embryophyta</taxon>
        <taxon>Tracheophyta</taxon>
        <taxon>Spermatophyta</taxon>
        <taxon>Magnoliopsida</taxon>
        <taxon>eudicotyledons</taxon>
        <taxon>Gunneridae</taxon>
        <taxon>Pentapetalae</taxon>
        <taxon>rosids</taxon>
        <taxon>fabids</taxon>
        <taxon>Malpighiales</taxon>
        <taxon>Euphorbiaceae</taxon>
        <taxon>Crotonoideae</taxon>
        <taxon>Manihoteae</taxon>
        <taxon>Manihot</taxon>
    </lineage>
</organism>
<comment type="caution">
    <text evidence="1">The sequence shown here is derived from an EMBL/GenBank/DDBJ whole genome shotgun (WGS) entry which is preliminary data.</text>
</comment>
<sequence length="88" mass="10082">MDLYIPGNALPQTGSSPPRIICLSRLTLATWMPMATTLVNFPLLPSMVSSQLRLLFLLLFSSLQELILVLRFFDCSFDLWEEQKYSIK</sequence>
<protein>
    <submittedName>
        <fullName evidence="1">Uncharacterized protein</fullName>
    </submittedName>
</protein>
<evidence type="ECO:0000313" key="1">
    <source>
        <dbReference type="EMBL" id="KAG8638025.1"/>
    </source>
</evidence>
<evidence type="ECO:0000313" key="2">
    <source>
        <dbReference type="Proteomes" id="UP000091857"/>
    </source>
</evidence>
<accession>A0ACB7GD85</accession>
<dbReference type="Proteomes" id="UP000091857">
    <property type="component" value="Chromosome 15"/>
</dbReference>
<proteinExistence type="predicted"/>
<dbReference type="EMBL" id="CM004401">
    <property type="protein sequence ID" value="KAG8638025.1"/>
    <property type="molecule type" value="Genomic_DNA"/>
</dbReference>